<dbReference type="Proteomes" id="UP000267187">
    <property type="component" value="Unassembled WGS sequence"/>
</dbReference>
<accession>A0A3M0ABB8</accession>
<reference evidence="6 7" key="1">
    <citation type="submission" date="2018-10" db="EMBL/GenBank/DDBJ databases">
        <title>Genomic Encyclopedia of Type Strains, Phase IV (KMG-IV): sequencing the most valuable type-strain genomes for metagenomic binning, comparative biology and taxonomic classification.</title>
        <authorList>
            <person name="Goeker M."/>
        </authorList>
    </citation>
    <scope>NUCLEOTIDE SEQUENCE [LARGE SCALE GENOMIC DNA]</scope>
    <source>
        <strain evidence="6 7">DSM 25080</strain>
    </source>
</reference>
<feature type="transmembrane region" description="Helical" evidence="5">
    <location>
        <begin position="207"/>
        <end position="224"/>
    </location>
</feature>
<dbReference type="PANTHER" id="PTHR11040:SF140">
    <property type="entry name" value="ZRT (ZRT), IRT- (IRT-) LIKE PROTEIN TRANSPORTER"/>
    <property type="match status" value="1"/>
</dbReference>
<evidence type="ECO:0000256" key="4">
    <source>
        <dbReference type="ARBA" id="ARBA00023136"/>
    </source>
</evidence>
<dbReference type="GO" id="GO:0016020">
    <property type="term" value="C:membrane"/>
    <property type="evidence" value="ECO:0007669"/>
    <property type="project" value="UniProtKB-SubCell"/>
</dbReference>
<dbReference type="InterPro" id="IPR003689">
    <property type="entry name" value="ZIP"/>
</dbReference>
<keyword evidence="7" id="KW-1185">Reference proteome</keyword>
<keyword evidence="4 5" id="KW-0472">Membrane</keyword>
<dbReference type="RefSeq" id="WP_121875517.1">
    <property type="nucleotide sequence ID" value="NZ_REFJ01000001.1"/>
</dbReference>
<dbReference type="PANTHER" id="PTHR11040">
    <property type="entry name" value="ZINC/IRON TRANSPORTER"/>
    <property type="match status" value="1"/>
</dbReference>
<dbReference type="AlphaFoldDB" id="A0A3M0ABB8"/>
<dbReference type="GO" id="GO:0005385">
    <property type="term" value="F:zinc ion transmembrane transporter activity"/>
    <property type="evidence" value="ECO:0007669"/>
    <property type="project" value="TreeGrafter"/>
</dbReference>
<evidence type="ECO:0000256" key="5">
    <source>
        <dbReference type="SAM" id="Phobius"/>
    </source>
</evidence>
<evidence type="ECO:0000256" key="2">
    <source>
        <dbReference type="ARBA" id="ARBA00022692"/>
    </source>
</evidence>
<name>A0A3M0ABB8_9GAMM</name>
<evidence type="ECO:0000256" key="1">
    <source>
        <dbReference type="ARBA" id="ARBA00004141"/>
    </source>
</evidence>
<keyword evidence="2 5" id="KW-0812">Transmembrane</keyword>
<protein>
    <submittedName>
        <fullName evidence="6">Zinc transporter ZupT</fullName>
    </submittedName>
</protein>
<feature type="transmembrane region" description="Helical" evidence="5">
    <location>
        <begin position="38"/>
        <end position="58"/>
    </location>
</feature>
<comment type="subcellular location">
    <subcellularLocation>
        <location evidence="1">Membrane</location>
        <topology evidence="1">Multi-pass membrane protein</topology>
    </subcellularLocation>
</comment>
<feature type="transmembrane region" description="Helical" evidence="5">
    <location>
        <begin position="132"/>
        <end position="155"/>
    </location>
</feature>
<proteinExistence type="predicted"/>
<organism evidence="6 7">
    <name type="scientific">Umboniibacter marinipuniceus</name>
    <dbReference type="NCBI Taxonomy" id="569599"/>
    <lineage>
        <taxon>Bacteria</taxon>
        <taxon>Pseudomonadati</taxon>
        <taxon>Pseudomonadota</taxon>
        <taxon>Gammaproteobacteria</taxon>
        <taxon>Cellvibrionales</taxon>
        <taxon>Cellvibrionaceae</taxon>
        <taxon>Umboniibacter</taxon>
    </lineage>
</organism>
<evidence type="ECO:0000313" key="6">
    <source>
        <dbReference type="EMBL" id="RMA82170.1"/>
    </source>
</evidence>
<comment type="caution">
    <text evidence="6">The sequence shown here is derived from an EMBL/GenBank/DDBJ whole genome shotgun (WGS) entry which is preliminary data.</text>
</comment>
<dbReference type="Pfam" id="PF02535">
    <property type="entry name" value="Zip"/>
    <property type="match status" value="2"/>
</dbReference>
<feature type="transmembrane region" description="Helical" evidence="5">
    <location>
        <begin position="236"/>
        <end position="252"/>
    </location>
</feature>
<feature type="transmembrane region" description="Helical" evidence="5">
    <location>
        <begin position="167"/>
        <end position="187"/>
    </location>
</feature>
<feature type="transmembrane region" description="Helical" evidence="5">
    <location>
        <begin position="6"/>
        <end position="26"/>
    </location>
</feature>
<evidence type="ECO:0000256" key="3">
    <source>
        <dbReference type="ARBA" id="ARBA00022989"/>
    </source>
</evidence>
<feature type="transmembrane region" description="Helical" evidence="5">
    <location>
        <begin position="70"/>
        <end position="89"/>
    </location>
</feature>
<sequence length="253" mass="27133">MDHTLMLIGFSILIFIVTWLAGMPPFRHQHRKRIGVDYSTGEALACGIFLGAALLHMLPEANEAFHDLGYHYPFAFVGAGVVFLLLLWLEHLGTHLADHHHANSPAYAWLSTAVLSIHSVLAGAALGSTDHLSTAIIIMVAVLAHKWAASFALAVKLVQSGKSLQSNLVAFGLFAFAFPLGIVAGVITADASASTTAQLLEPSFNAFAAGTFLYLGTLHGLTRATLINRCCNRRDFNFVIIGFVLMAVVASVH</sequence>
<dbReference type="OrthoDB" id="5641792at2"/>
<gene>
    <name evidence="6" type="ORF">DFR27_0117</name>
</gene>
<evidence type="ECO:0000313" key="7">
    <source>
        <dbReference type="Proteomes" id="UP000267187"/>
    </source>
</evidence>
<dbReference type="EMBL" id="REFJ01000001">
    <property type="protein sequence ID" value="RMA82170.1"/>
    <property type="molecule type" value="Genomic_DNA"/>
</dbReference>
<feature type="transmembrane region" description="Helical" evidence="5">
    <location>
        <begin position="109"/>
        <end position="126"/>
    </location>
</feature>
<keyword evidence="3 5" id="KW-1133">Transmembrane helix</keyword>